<reference evidence="1 2" key="1">
    <citation type="journal article" date="2024" name="G3 (Bethesda)">
        <title>Genome assembly of Hibiscus sabdariffa L. provides insights into metabolisms of medicinal natural products.</title>
        <authorList>
            <person name="Kim T."/>
        </authorList>
    </citation>
    <scope>NUCLEOTIDE SEQUENCE [LARGE SCALE GENOMIC DNA]</scope>
    <source>
        <strain evidence="1">TK-2024</strain>
        <tissue evidence="1">Old leaves</tissue>
    </source>
</reference>
<keyword evidence="2" id="KW-1185">Reference proteome</keyword>
<organism evidence="1 2">
    <name type="scientific">Hibiscus sabdariffa</name>
    <name type="common">roselle</name>
    <dbReference type="NCBI Taxonomy" id="183260"/>
    <lineage>
        <taxon>Eukaryota</taxon>
        <taxon>Viridiplantae</taxon>
        <taxon>Streptophyta</taxon>
        <taxon>Embryophyta</taxon>
        <taxon>Tracheophyta</taxon>
        <taxon>Spermatophyta</taxon>
        <taxon>Magnoliopsida</taxon>
        <taxon>eudicotyledons</taxon>
        <taxon>Gunneridae</taxon>
        <taxon>Pentapetalae</taxon>
        <taxon>rosids</taxon>
        <taxon>malvids</taxon>
        <taxon>Malvales</taxon>
        <taxon>Malvaceae</taxon>
        <taxon>Malvoideae</taxon>
        <taxon>Hibiscus</taxon>
    </lineage>
</organism>
<gene>
    <name evidence="1" type="ORF">V6N11_048049</name>
</gene>
<proteinExistence type="predicted"/>
<evidence type="ECO:0000313" key="2">
    <source>
        <dbReference type="Proteomes" id="UP001396334"/>
    </source>
</evidence>
<evidence type="ECO:0000313" key="1">
    <source>
        <dbReference type="EMBL" id="KAK8481644.1"/>
    </source>
</evidence>
<protein>
    <submittedName>
        <fullName evidence="1">Uncharacterized protein</fullName>
    </submittedName>
</protein>
<dbReference type="Proteomes" id="UP001396334">
    <property type="component" value="Unassembled WGS sequence"/>
</dbReference>
<comment type="caution">
    <text evidence="1">The sequence shown here is derived from an EMBL/GenBank/DDBJ whole genome shotgun (WGS) entry which is preliminary data.</text>
</comment>
<accession>A0ABR1ZLX4</accession>
<name>A0ABR1ZLX4_9ROSI</name>
<sequence>MEVVSFIARLDSSPISNSKTINSQETIVPNSTELVIVDHDQTKLEISRRVDLRVCDSQDSGTEIFLDAYTRLINCCGEEQPKFDVMQLSELHHIDEVTRKLDELDVQKAIDGILDKEAARYFTSELLRLTRLKESIWRQKSRVFSLRKETKTRDSFIAQQN</sequence>
<dbReference type="EMBL" id="JBBPBN010000874">
    <property type="protein sequence ID" value="KAK8481644.1"/>
    <property type="molecule type" value="Genomic_DNA"/>
</dbReference>